<dbReference type="InterPro" id="IPR036866">
    <property type="entry name" value="RibonucZ/Hydroxyglut_hydro"/>
</dbReference>
<evidence type="ECO:0000313" key="2">
    <source>
        <dbReference type="EMBL" id="ARN23700.1"/>
    </source>
</evidence>
<dbReference type="AlphaFoldDB" id="A0A1W6LHK3"/>
<organism evidence="2 3">
    <name type="scientific">Piscinibacter gummiphilus</name>
    <dbReference type="NCBI Taxonomy" id="946333"/>
    <lineage>
        <taxon>Bacteria</taxon>
        <taxon>Pseudomonadati</taxon>
        <taxon>Pseudomonadota</taxon>
        <taxon>Betaproteobacteria</taxon>
        <taxon>Burkholderiales</taxon>
        <taxon>Sphaerotilaceae</taxon>
        <taxon>Piscinibacter</taxon>
    </lineage>
</organism>
<dbReference type="KEGG" id="rgu:A4W93_02995"/>
<evidence type="ECO:0000313" key="3">
    <source>
        <dbReference type="Proteomes" id="UP000193427"/>
    </source>
</evidence>
<dbReference type="Proteomes" id="UP000193427">
    <property type="component" value="Chromosome"/>
</dbReference>
<dbReference type="InterPro" id="IPR050114">
    <property type="entry name" value="UPF0173_UPF0282_UlaG_hydrolase"/>
</dbReference>
<dbReference type="InterPro" id="IPR001279">
    <property type="entry name" value="Metallo-B-lactamas"/>
</dbReference>
<keyword evidence="3" id="KW-1185">Reference proteome</keyword>
<dbReference type="CDD" id="cd06262">
    <property type="entry name" value="metallo-hydrolase-like_MBL-fold"/>
    <property type="match status" value="1"/>
</dbReference>
<accession>A0A1W6LHK3</accession>
<gene>
    <name evidence="2" type="ORF">A4W93_02995</name>
</gene>
<sequence length="305" mass="33152">MQFQRHPPLLPYQALVLPEAHSSTGVRVRFGGVSTLVFDDGETAWMTDGFFSRPGAWQTFTEKIAPDAARIDQALKRLGVTRLAAVVPVHSHYDHAMDSPVVAQRTGATLIGSVSTLNVGRGLGLPASRMREVKSGDVVQLGKFSLRFIASRHSPTPYSDGHSLEPIEAPLVPPARATAWREGTVWSLLVTHADGGSWLVQGSAGYVPGALAGLKADTVFLGTGTLGRKDEAYRTAYWNETVRAVGARRVIPVHWDNFWRPLDEPLQAMPLLIDDFSVVMADLSARAAQDKVALKLPPLYVPFVP</sequence>
<dbReference type="Pfam" id="PF12706">
    <property type="entry name" value="Lactamase_B_2"/>
    <property type="match status" value="1"/>
</dbReference>
<proteinExistence type="predicted"/>
<dbReference type="PANTHER" id="PTHR43546:SF3">
    <property type="entry name" value="UPF0173 METAL-DEPENDENT HYDROLASE MJ1163"/>
    <property type="match status" value="1"/>
</dbReference>
<evidence type="ECO:0000259" key="1">
    <source>
        <dbReference type="Pfam" id="PF12706"/>
    </source>
</evidence>
<dbReference type="EMBL" id="CP015118">
    <property type="protein sequence ID" value="ARN23700.1"/>
    <property type="molecule type" value="Genomic_DNA"/>
</dbReference>
<dbReference type="PANTHER" id="PTHR43546">
    <property type="entry name" value="UPF0173 METAL-DEPENDENT HYDROLASE MJ1163-RELATED"/>
    <property type="match status" value="1"/>
</dbReference>
<dbReference type="STRING" id="946333.A4W93_02995"/>
<dbReference type="SUPFAM" id="SSF56281">
    <property type="entry name" value="Metallo-hydrolase/oxidoreductase"/>
    <property type="match status" value="1"/>
</dbReference>
<protein>
    <recommendedName>
        <fullName evidence="1">Metallo-beta-lactamase domain-containing protein</fullName>
    </recommendedName>
</protein>
<name>A0A1W6LHK3_9BURK</name>
<dbReference type="Gene3D" id="3.60.15.10">
    <property type="entry name" value="Ribonuclease Z/Hydroxyacylglutathione hydrolase-like"/>
    <property type="match status" value="1"/>
</dbReference>
<reference evidence="2 3" key="1">
    <citation type="submission" date="2016-04" db="EMBL/GenBank/DDBJ databases">
        <title>Complete genome sequence of natural rubber-degrading, novel Gram-negative bacterium, Rhizobacter gummiphilus strain NS21.</title>
        <authorList>
            <person name="Tabata M."/>
            <person name="Kasai D."/>
            <person name="Fukuda M."/>
        </authorList>
    </citation>
    <scope>NUCLEOTIDE SEQUENCE [LARGE SCALE GENOMIC DNA]</scope>
    <source>
        <strain evidence="2 3">NS21</strain>
    </source>
</reference>
<feature type="domain" description="Metallo-beta-lactamase" evidence="1">
    <location>
        <begin position="74"/>
        <end position="255"/>
    </location>
</feature>